<sequence length="248" mass="28147">MKAIRTTLLCLLLATYGNAQKVSVSPVVSAGYSLIKYFNDDGSKLETDEGKFPTPAYTRGMALRFSIDLFDWMDLSLQMGVQYTYFDLFIDGDFSMKGYENAPDYTLDWIHMGYEQNLMYFAVLPEFSILPEKQLFVRLGPAVNFPAKDGYLNTGSPSYNPISVIDKDGYHHYGVEDFNPNQSHPYMLLFNIGGQWGTEKLKFLVEGGYIHIPKSKFEKGDYVFSGHYLPSTGFSILQVSVGVNYYFN</sequence>
<dbReference type="KEGG" id="oho:Oweho_1976"/>
<keyword evidence="3" id="KW-1185">Reference proteome</keyword>
<reference evidence="2 3" key="1">
    <citation type="journal article" date="2012" name="Stand. Genomic Sci.">
        <title>Genome sequence of the orange-pigmented seawater bacterium Owenweeksia hongkongensis type strain (UST20020801(T)).</title>
        <authorList>
            <person name="Riedel T."/>
            <person name="Held B."/>
            <person name="Nolan M."/>
            <person name="Lucas S."/>
            <person name="Lapidus A."/>
            <person name="Tice H."/>
            <person name="Del Rio T.G."/>
            <person name="Cheng J.F."/>
            <person name="Han C."/>
            <person name="Tapia R."/>
            <person name="Goodwin L.A."/>
            <person name="Pitluck S."/>
            <person name="Liolios K."/>
            <person name="Mavromatis K."/>
            <person name="Pagani I."/>
            <person name="Ivanova N."/>
            <person name="Mikhailova N."/>
            <person name="Pati A."/>
            <person name="Chen A."/>
            <person name="Palaniappan K."/>
            <person name="Rohde M."/>
            <person name="Tindall B.J."/>
            <person name="Detter J.C."/>
            <person name="Goker M."/>
            <person name="Woyke T."/>
            <person name="Bristow J."/>
            <person name="Eisen J.A."/>
            <person name="Markowitz V."/>
            <person name="Hugenholtz P."/>
            <person name="Klenk H.P."/>
            <person name="Kyrpides N.C."/>
        </authorList>
    </citation>
    <scope>NUCLEOTIDE SEQUENCE</scope>
    <source>
        <strain evidence="3">DSM 17368 / JCM 12287 / NRRL B-23963</strain>
    </source>
</reference>
<keyword evidence="1" id="KW-0732">Signal</keyword>
<dbReference type="STRING" id="926562.Oweho_1976"/>
<dbReference type="AlphaFoldDB" id="G8R2W1"/>
<protein>
    <recommendedName>
        <fullName evidence="4">Outer membrane protein beta-barrel domain-containing protein</fullName>
    </recommendedName>
</protein>
<accession>G8R2W1</accession>
<evidence type="ECO:0000313" key="2">
    <source>
        <dbReference type="EMBL" id="AEV32955.1"/>
    </source>
</evidence>
<dbReference type="Proteomes" id="UP000005631">
    <property type="component" value="Chromosome"/>
</dbReference>
<dbReference type="HOGENOM" id="CLU_1119307_0_0_10"/>
<gene>
    <name evidence="2" type="ordered locus">Oweho_1976</name>
</gene>
<organism evidence="2 3">
    <name type="scientific">Owenweeksia hongkongensis (strain DSM 17368 / CIP 108786 / JCM 12287 / NRRL B-23963 / UST20020801)</name>
    <dbReference type="NCBI Taxonomy" id="926562"/>
    <lineage>
        <taxon>Bacteria</taxon>
        <taxon>Pseudomonadati</taxon>
        <taxon>Bacteroidota</taxon>
        <taxon>Flavobacteriia</taxon>
        <taxon>Flavobacteriales</taxon>
        <taxon>Owenweeksiaceae</taxon>
        <taxon>Owenweeksia</taxon>
    </lineage>
</organism>
<dbReference type="RefSeq" id="WP_014202309.1">
    <property type="nucleotide sequence ID" value="NC_016599.1"/>
</dbReference>
<dbReference type="EMBL" id="CP003156">
    <property type="protein sequence ID" value="AEV32955.1"/>
    <property type="molecule type" value="Genomic_DNA"/>
</dbReference>
<proteinExistence type="predicted"/>
<evidence type="ECO:0000256" key="1">
    <source>
        <dbReference type="SAM" id="SignalP"/>
    </source>
</evidence>
<feature type="signal peptide" evidence="1">
    <location>
        <begin position="1"/>
        <end position="21"/>
    </location>
</feature>
<name>G8R2W1_OWEHD</name>
<evidence type="ECO:0008006" key="4">
    <source>
        <dbReference type="Google" id="ProtNLM"/>
    </source>
</evidence>
<feature type="chain" id="PRO_5003515408" description="Outer membrane protein beta-barrel domain-containing protein" evidence="1">
    <location>
        <begin position="22"/>
        <end position="248"/>
    </location>
</feature>
<evidence type="ECO:0000313" key="3">
    <source>
        <dbReference type="Proteomes" id="UP000005631"/>
    </source>
</evidence>